<feature type="transmembrane region" description="Helical" evidence="3">
    <location>
        <begin position="401"/>
        <end position="421"/>
    </location>
</feature>
<evidence type="ECO:0000256" key="3">
    <source>
        <dbReference type="SAM" id="Phobius"/>
    </source>
</evidence>
<keyword evidence="2" id="KW-0677">Repeat</keyword>
<evidence type="ECO:0000313" key="6">
    <source>
        <dbReference type="RefSeq" id="XP_019615583.1"/>
    </source>
</evidence>
<dbReference type="InterPro" id="IPR001611">
    <property type="entry name" value="Leu-rich_rpt"/>
</dbReference>
<dbReference type="RefSeq" id="XP_019615583.1">
    <property type="nucleotide sequence ID" value="XM_019760024.1"/>
</dbReference>
<keyword evidence="4" id="KW-0732">Signal</keyword>
<proteinExistence type="predicted"/>
<dbReference type="PANTHER" id="PTHR24366">
    <property type="entry name" value="IG(IMMUNOGLOBULIN) AND LRR(LEUCINE RICH REPEAT) DOMAINS"/>
    <property type="match status" value="1"/>
</dbReference>
<dbReference type="PANTHER" id="PTHR24366:SF96">
    <property type="entry name" value="LEUCINE RICH REPEAT CONTAINING 53"/>
    <property type="match status" value="1"/>
</dbReference>
<keyword evidence="3" id="KW-1133">Transmembrane helix</keyword>
<feature type="signal peptide" evidence="4">
    <location>
        <begin position="1"/>
        <end position="15"/>
    </location>
</feature>
<keyword evidence="3" id="KW-0812">Transmembrane</keyword>
<feature type="chain" id="PRO_5028302836" evidence="4">
    <location>
        <begin position="16"/>
        <end position="432"/>
    </location>
</feature>
<dbReference type="AlphaFoldDB" id="A0A6P4XU51"/>
<accession>A0A6P4XU51</accession>
<evidence type="ECO:0000256" key="2">
    <source>
        <dbReference type="ARBA" id="ARBA00022737"/>
    </source>
</evidence>
<gene>
    <name evidence="6" type="primary">LOC109463283</name>
</gene>
<reference evidence="6" key="1">
    <citation type="submission" date="2025-08" db="UniProtKB">
        <authorList>
            <consortium name="RefSeq"/>
        </authorList>
    </citation>
    <scope>IDENTIFICATION</scope>
    <source>
        <tissue evidence="6">Gonad</tissue>
    </source>
</reference>
<name>A0A6P4XU51_BRABE</name>
<keyword evidence="1" id="KW-0433">Leucine-rich repeat</keyword>
<organism evidence="5 6">
    <name type="scientific">Branchiostoma belcheri</name>
    <name type="common">Amphioxus</name>
    <dbReference type="NCBI Taxonomy" id="7741"/>
    <lineage>
        <taxon>Eukaryota</taxon>
        <taxon>Metazoa</taxon>
        <taxon>Chordata</taxon>
        <taxon>Cephalochordata</taxon>
        <taxon>Leptocardii</taxon>
        <taxon>Amphioxiformes</taxon>
        <taxon>Branchiostomatidae</taxon>
        <taxon>Branchiostoma</taxon>
    </lineage>
</organism>
<protein>
    <submittedName>
        <fullName evidence="6">Uncharacterized protein LOC109463283</fullName>
    </submittedName>
</protein>
<dbReference type="SUPFAM" id="SSF52058">
    <property type="entry name" value="L domain-like"/>
    <property type="match status" value="1"/>
</dbReference>
<sequence length="432" mass="48710">MLVVQILTVFAVVVARESSDTGLSTLLSLGCDVEFYSSLGRVSKLTCDNKGLMSVPNEVPTEVYDLILPNNALTTFPCAELDYLKTINLRNNSISHFSWKCLKKLPNLSELDLSQNQIFCVNLFPVKSALRFLRRVNISYNRLTTFASCDLGIDMLKGSYKLHVYTAIVWGNPFHCDCDIGWLIHLAITTERCRYQQTSFCINLFMTKTMAYSMYKHPGSFRCKTPPNLEGVELYKLDISKCFRKPCPADTPCPTANYGAHQPNVTTWSSLPTTHSRAELSRTSTQALGTTEMTQALGMIEMTQALNMTEMTQTLNMTEMTQALNMTEITQALSMTKMTQALDKTEMTQALDKTEMTQALNMTEMTQALNMTEMTQAPDATEMTKAPDMTEMTQKIFNGPWFLFPIATMVIILLMDLNLLCRHIKMRSDTPM</sequence>
<evidence type="ECO:0000256" key="1">
    <source>
        <dbReference type="ARBA" id="ARBA00022614"/>
    </source>
</evidence>
<dbReference type="KEGG" id="bbel:109463283"/>
<dbReference type="OrthoDB" id="10072319at2759"/>
<evidence type="ECO:0000256" key="4">
    <source>
        <dbReference type="SAM" id="SignalP"/>
    </source>
</evidence>
<dbReference type="Gene3D" id="3.80.10.10">
    <property type="entry name" value="Ribonuclease Inhibitor"/>
    <property type="match status" value="1"/>
</dbReference>
<dbReference type="Pfam" id="PF13855">
    <property type="entry name" value="LRR_8"/>
    <property type="match status" value="1"/>
</dbReference>
<dbReference type="InterPro" id="IPR032675">
    <property type="entry name" value="LRR_dom_sf"/>
</dbReference>
<keyword evidence="5" id="KW-1185">Reference proteome</keyword>
<dbReference type="GeneID" id="109463283"/>
<evidence type="ECO:0000313" key="5">
    <source>
        <dbReference type="Proteomes" id="UP000515135"/>
    </source>
</evidence>
<keyword evidence="3" id="KW-0472">Membrane</keyword>
<dbReference type="Proteomes" id="UP000515135">
    <property type="component" value="Unplaced"/>
</dbReference>